<dbReference type="InterPro" id="IPR035906">
    <property type="entry name" value="MetI-like_sf"/>
</dbReference>
<keyword evidence="4 7" id="KW-0812">Transmembrane</keyword>
<dbReference type="GO" id="GO:0005886">
    <property type="term" value="C:plasma membrane"/>
    <property type="evidence" value="ECO:0007669"/>
    <property type="project" value="UniProtKB-SubCell"/>
</dbReference>
<dbReference type="InterPro" id="IPR000515">
    <property type="entry name" value="MetI-like"/>
</dbReference>
<dbReference type="Proteomes" id="UP000266258">
    <property type="component" value="Unassembled WGS sequence"/>
</dbReference>
<evidence type="ECO:0000256" key="4">
    <source>
        <dbReference type="ARBA" id="ARBA00022692"/>
    </source>
</evidence>
<dbReference type="SUPFAM" id="SSF161098">
    <property type="entry name" value="MetI-like"/>
    <property type="match status" value="1"/>
</dbReference>
<dbReference type="Pfam" id="PF12911">
    <property type="entry name" value="OppC_N"/>
    <property type="match status" value="1"/>
</dbReference>
<organism evidence="9 10">
    <name type="scientific">Psittacicella melopsittaci</name>
    <dbReference type="NCBI Taxonomy" id="2028576"/>
    <lineage>
        <taxon>Bacteria</taxon>
        <taxon>Pseudomonadati</taxon>
        <taxon>Pseudomonadota</taxon>
        <taxon>Gammaproteobacteria</taxon>
        <taxon>Pasteurellales</taxon>
        <taxon>Psittacicellaceae</taxon>
        <taxon>Psittacicella</taxon>
    </lineage>
</organism>
<evidence type="ECO:0000313" key="10">
    <source>
        <dbReference type="Proteomes" id="UP000266258"/>
    </source>
</evidence>
<dbReference type="EMBL" id="NRJH01000032">
    <property type="protein sequence ID" value="RIY32593.1"/>
    <property type="molecule type" value="Genomic_DNA"/>
</dbReference>
<dbReference type="InterPro" id="IPR050366">
    <property type="entry name" value="BP-dependent_transpt_permease"/>
</dbReference>
<dbReference type="InterPro" id="IPR025966">
    <property type="entry name" value="OppC_N"/>
</dbReference>
<evidence type="ECO:0000256" key="7">
    <source>
        <dbReference type="RuleBase" id="RU363032"/>
    </source>
</evidence>
<feature type="domain" description="ABC transmembrane type-1" evidence="8">
    <location>
        <begin position="101"/>
        <end position="286"/>
    </location>
</feature>
<keyword evidence="2 7" id="KW-0813">Transport</keyword>
<reference evidence="9 10" key="1">
    <citation type="submission" date="2017-08" db="EMBL/GenBank/DDBJ databases">
        <title>Reclassification of Bisgaard taxon 37 and 44.</title>
        <authorList>
            <person name="Christensen H."/>
        </authorList>
    </citation>
    <scope>NUCLEOTIDE SEQUENCE [LARGE SCALE GENOMIC DNA]</scope>
    <source>
        <strain evidence="9 10">B96_4</strain>
    </source>
</reference>
<evidence type="ECO:0000256" key="6">
    <source>
        <dbReference type="ARBA" id="ARBA00023136"/>
    </source>
</evidence>
<dbReference type="RefSeq" id="WP_119497032.1">
    <property type="nucleotide sequence ID" value="NZ_NRJH01000032.1"/>
</dbReference>
<feature type="transmembrane region" description="Helical" evidence="7">
    <location>
        <begin position="136"/>
        <end position="157"/>
    </location>
</feature>
<evidence type="ECO:0000313" key="9">
    <source>
        <dbReference type="EMBL" id="RIY32593.1"/>
    </source>
</evidence>
<evidence type="ECO:0000256" key="5">
    <source>
        <dbReference type="ARBA" id="ARBA00022989"/>
    </source>
</evidence>
<feature type="transmembrane region" description="Helical" evidence="7">
    <location>
        <begin position="260"/>
        <end position="285"/>
    </location>
</feature>
<protein>
    <submittedName>
        <fullName evidence="9">Dipeptide ABC transporter permease DppC</fullName>
    </submittedName>
</protein>
<evidence type="ECO:0000256" key="3">
    <source>
        <dbReference type="ARBA" id="ARBA00022475"/>
    </source>
</evidence>
<evidence type="ECO:0000256" key="2">
    <source>
        <dbReference type="ARBA" id="ARBA00022448"/>
    </source>
</evidence>
<keyword evidence="6 7" id="KW-0472">Membrane</keyword>
<evidence type="ECO:0000259" key="8">
    <source>
        <dbReference type="PROSITE" id="PS50928"/>
    </source>
</evidence>
<keyword evidence="5 7" id="KW-1133">Transmembrane helix</keyword>
<dbReference type="Pfam" id="PF00528">
    <property type="entry name" value="BPD_transp_1"/>
    <property type="match status" value="1"/>
</dbReference>
<evidence type="ECO:0000256" key="1">
    <source>
        <dbReference type="ARBA" id="ARBA00004651"/>
    </source>
</evidence>
<keyword evidence="3" id="KW-1003">Cell membrane</keyword>
<accession>A0A3A1Y2Y8</accession>
<dbReference type="AlphaFoldDB" id="A0A3A1Y2Y8"/>
<feature type="transmembrane region" description="Helical" evidence="7">
    <location>
        <begin position="218"/>
        <end position="239"/>
    </location>
</feature>
<keyword evidence="10" id="KW-1185">Reference proteome</keyword>
<name>A0A3A1Y2Y8_9GAMM</name>
<gene>
    <name evidence="9" type="ORF">CJP74_04235</name>
</gene>
<comment type="similarity">
    <text evidence="7">Belongs to the binding-protein-dependent transport system permease family.</text>
</comment>
<feature type="transmembrane region" description="Helical" evidence="7">
    <location>
        <begin position="31"/>
        <end position="52"/>
    </location>
</feature>
<dbReference type="GO" id="GO:0071916">
    <property type="term" value="F:dipeptide transmembrane transporter activity"/>
    <property type="evidence" value="ECO:0007669"/>
    <property type="project" value="TreeGrafter"/>
</dbReference>
<dbReference type="CDD" id="cd06261">
    <property type="entry name" value="TM_PBP2"/>
    <property type="match status" value="1"/>
</dbReference>
<dbReference type="OrthoDB" id="9805884at2"/>
<proteinExistence type="inferred from homology"/>
<dbReference type="PANTHER" id="PTHR43386">
    <property type="entry name" value="OLIGOPEPTIDE TRANSPORT SYSTEM PERMEASE PROTEIN APPC"/>
    <property type="match status" value="1"/>
</dbReference>
<sequence length="301" mass="32103">MTTSVDSNKDLISDKSSTRLFIEAFVQNKGAVLGFIFIIILALAGIFAPYVAPHDPVEQFREFALQPPAWMEGGSVQFLLGTDDLGRDILSRIIYGARVSILNGLVIVVISSIIGVTLGVLAGYCGGIIDIVISRIVDIIMSLPSLLVAIAVVAVLGPSLENAALAIGVISIPSYVRLMRIGVRVEKSKDYVTASRLVGVGNLKLMFSTILPNTLTPVAVQATLGFSSAILTMSALGFLGMGAQPPAPEWGTMLSESTRYFLSAWWTITFPGLAILLTVLAFNFMGDGVRDALDPKLRQVS</sequence>
<dbReference type="PANTHER" id="PTHR43386:SF1">
    <property type="entry name" value="D,D-DIPEPTIDE TRANSPORT SYSTEM PERMEASE PROTEIN DDPC-RELATED"/>
    <property type="match status" value="1"/>
</dbReference>
<comment type="caution">
    <text evidence="9">The sequence shown here is derived from an EMBL/GenBank/DDBJ whole genome shotgun (WGS) entry which is preliminary data.</text>
</comment>
<feature type="transmembrane region" description="Helical" evidence="7">
    <location>
        <begin position="101"/>
        <end position="124"/>
    </location>
</feature>
<dbReference type="PROSITE" id="PS50928">
    <property type="entry name" value="ABC_TM1"/>
    <property type="match status" value="1"/>
</dbReference>
<comment type="subcellular location">
    <subcellularLocation>
        <location evidence="1 7">Cell membrane</location>
        <topology evidence="1 7">Multi-pass membrane protein</topology>
    </subcellularLocation>
</comment>
<dbReference type="Gene3D" id="1.10.3720.10">
    <property type="entry name" value="MetI-like"/>
    <property type="match status" value="1"/>
</dbReference>